<sequence>MSQIQPVPEGYTGAIPYLTIKNAADAIEFYQKAFGAELVLRMDMPSGAVMHAEMRVGSALFMLSEQSDDWGTKSPQMLNGTPVSIMIYVPDVDALVEQAVTAGATLSMPVADQFYGDRMGCLQDPFGHNWMFSTHVEDVSEQEMSRRAEELFGQ</sequence>
<evidence type="ECO:0000313" key="2">
    <source>
        <dbReference type="EMBL" id="ALS98078.1"/>
    </source>
</evidence>
<name>A0A0U3AAP3_9ALTE</name>
<dbReference type="PANTHER" id="PTHR34109">
    <property type="entry name" value="BNAUNNG04460D PROTEIN-RELATED"/>
    <property type="match status" value="1"/>
</dbReference>
<dbReference type="SUPFAM" id="SSF54593">
    <property type="entry name" value="Glyoxalase/Bleomycin resistance protein/Dihydroxybiphenyl dioxygenase"/>
    <property type="match status" value="1"/>
</dbReference>
<keyword evidence="3" id="KW-1185">Reference proteome</keyword>
<dbReference type="CDD" id="cd07246">
    <property type="entry name" value="VOC_like"/>
    <property type="match status" value="1"/>
</dbReference>
<dbReference type="Pfam" id="PF00903">
    <property type="entry name" value="Glyoxalase"/>
    <property type="match status" value="1"/>
</dbReference>
<protein>
    <submittedName>
        <fullName evidence="2">Glyoxalase</fullName>
    </submittedName>
</protein>
<dbReference type="OrthoDB" id="9795306at2"/>
<dbReference type="InterPro" id="IPR004360">
    <property type="entry name" value="Glyas_Fos-R_dOase_dom"/>
</dbReference>
<organism evidence="2 3">
    <name type="scientific">Lacimicrobium alkaliphilum</name>
    <dbReference type="NCBI Taxonomy" id="1526571"/>
    <lineage>
        <taxon>Bacteria</taxon>
        <taxon>Pseudomonadati</taxon>
        <taxon>Pseudomonadota</taxon>
        <taxon>Gammaproteobacteria</taxon>
        <taxon>Alteromonadales</taxon>
        <taxon>Alteromonadaceae</taxon>
        <taxon>Lacimicrobium</taxon>
    </lineage>
</organism>
<dbReference type="KEGG" id="lal:AT746_07245"/>
<dbReference type="Gene3D" id="3.30.720.110">
    <property type="match status" value="1"/>
</dbReference>
<dbReference type="EMBL" id="CP013650">
    <property type="protein sequence ID" value="ALS98078.1"/>
    <property type="molecule type" value="Genomic_DNA"/>
</dbReference>
<gene>
    <name evidence="2" type="ORF">AT746_07245</name>
</gene>
<dbReference type="InterPro" id="IPR029068">
    <property type="entry name" value="Glyas_Bleomycin-R_OHBP_Dase"/>
</dbReference>
<accession>A0A0U3AAP3</accession>
<evidence type="ECO:0000313" key="3">
    <source>
        <dbReference type="Proteomes" id="UP000068447"/>
    </source>
</evidence>
<dbReference type="PANTHER" id="PTHR34109:SF1">
    <property type="entry name" value="VOC DOMAIN-CONTAINING PROTEIN"/>
    <property type="match status" value="1"/>
</dbReference>
<reference evidence="2 3" key="1">
    <citation type="submission" date="2015-12" db="EMBL/GenBank/DDBJ databases">
        <title>Complete genome of Lacimicrobium alkaliphilum KCTC 32984.</title>
        <authorList>
            <person name="Kim S.-G."/>
            <person name="Lee Y.-J."/>
        </authorList>
    </citation>
    <scope>NUCLEOTIDE SEQUENCE [LARGE SCALE GENOMIC DNA]</scope>
    <source>
        <strain evidence="2 3">YelD216</strain>
    </source>
</reference>
<dbReference type="STRING" id="1526571.AT746_07245"/>
<dbReference type="Proteomes" id="UP000068447">
    <property type="component" value="Chromosome"/>
</dbReference>
<dbReference type="RefSeq" id="WP_062478430.1">
    <property type="nucleotide sequence ID" value="NZ_CP013650.1"/>
</dbReference>
<dbReference type="Gene3D" id="3.30.720.120">
    <property type="match status" value="1"/>
</dbReference>
<proteinExistence type="predicted"/>
<dbReference type="PROSITE" id="PS51819">
    <property type="entry name" value="VOC"/>
    <property type="match status" value="1"/>
</dbReference>
<feature type="domain" description="VOC" evidence="1">
    <location>
        <begin position="10"/>
        <end position="135"/>
    </location>
</feature>
<dbReference type="AlphaFoldDB" id="A0A0U3AAP3"/>
<dbReference type="InterPro" id="IPR037523">
    <property type="entry name" value="VOC_core"/>
</dbReference>
<evidence type="ECO:0000259" key="1">
    <source>
        <dbReference type="PROSITE" id="PS51819"/>
    </source>
</evidence>